<protein>
    <submittedName>
        <fullName evidence="1">BMP family ABC transporter substrate-binding protein</fullName>
    </submittedName>
</protein>
<dbReference type="Proteomes" id="UP001138621">
    <property type="component" value="Unassembled WGS sequence"/>
</dbReference>
<evidence type="ECO:0000313" key="1">
    <source>
        <dbReference type="EMBL" id="MBA1307762.1"/>
    </source>
</evidence>
<reference evidence="1" key="1">
    <citation type="submission" date="2020-02" db="EMBL/GenBank/DDBJ databases">
        <title>Synteny-based analysis reveals conserved mechanism for high triclosan tolerance in Pseudomonas, as well as instances of horizontal transfer.</title>
        <authorList>
            <person name="Mcfarland A.G."/>
            <person name="Bertucci H.K."/>
            <person name="Litmann E."/>
            <person name="Shen J."/>
            <person name="Huttenhower C."/>
            <person name="Hartmann E.M."/>
        </authorList>
    </citation>
    <scope>NUCLEOTIDE SEQUENCE</scope>
    <source>
        <strain evidence="1">109A1</strain>
    </source>
</reference>
<name>A0AA40RXJ5_STUST</name>
<dbReference type="EMBL" id="JAAMRD010000322">
    <property type="protein sequence ID" value="MBA1307762.1"/>
    <property type="molecule type" value="Genomic_DNA"/>
</dbReference>
<comment type="caution">
    <text evidence="1">The sequence shown here is derived from an EMBL/GenBank/DDBJ whole genome shotgun (WGS) entry which is preliminary data.</text>
</comment>
<dbReference type="Gene3D" id="3.40.50.2300">
    <property type="match status" value="1"/>
</dbReference>
<gene>
    <name evidence="1" type="ORF">G7024_25810</name>
</gene>
<sequence>MNQSTKIIIGAAAVVIVGGGIYAATTGQKKSDAETHKGAKLGLVLDTGGVDDHSFNQSAW</sequence>
<organism evidence="1 2">
    <name type="scientific">Stutzerimonas stutzeri</name>
    <name type="common">Pseudomonas stutzeri</name>
    <dbReference type="NCBI Taxonomy" id="316"/>
    <lineage>
        <taxon>Bacteria</taxon>
        <taxon>Pseudomonadati</taxon>
        <taxon>Pseudomonadota</taxon>
        <taxon>Gammaproteobacteria</taxon>
        <taxon>Pseudomonadales</taxon>
        <taxon>Pseudomonadaceae</taxon>
        <taxon>Stutzerimonas</taxon>
    </lineage>
</organism>
<proteinExistence type="predicted"/>
<dbReference type="AlphaFoldDB" id="A0AA40RXJ5"/>
<accession>A0AA40RXJ5</accession>
<feature type="non-terminal residue" evidence="1">
    <location>
        <position position="60"/>
    </location>
</feature>
<evidence type="ECO:0000313" key="2">
    <source>
        <dbReference type="Proteomes" id="UP001138621"/>
    </source>
</evidence>